<dbReference type="SMART" id="SM01092">
    <property type="entry name" value="CO_deh_flav_C"/>
    <property type="match status" value="1"/>
</dbReference>
<dbReference type="InterPro" id="IPR036683">
    <property type="entry name" value="CO_DH_flav_C_dom_sf"/>
</dbReference>
<dbReference type="InterPro" id="IPR005107">
    <property type="entry name" value="CO_DH_flav_C"/>
</dbReference>
<organism evidence="2 3">
    <name type="scientific">Eiseniibacteriota bacterium</name>
    <dbReference type="NCBI Taxonomy" id="2212470"/>
    <lineage>
        <taxon>Bacteria</taxon>
        <taxon>Candidatus Eiseniibacteriota</taxon>
    </lineage>
</organism>
<keyword evidence="3" id="KW-1185">Reference proteome</keyword>
<feature type="domain" description="FAD-binding PCMH-type" evidence="1">
    <location>
        <begin position="1"/>
        <end position="179"/>
    </location>
</feature>
<dbReference type="Pfam" id="PF00941">
    <property type="entry name" value="FAD_binding_5"/>
    <property type="match status" value="1"/>
</dbReference>
<dbReference type="InterPro" id="IPR016167">
    <property type="entry name" value="FAD-bd_PCMH_sub1"/>
</dbReference>
<protein>
    <submittedName>
        <fullName evidence="2">FAD binding domain-containing protein</fullName>
    </submittedName>
</protein>
<dbReference type="Proteomes" id="UP001593833">
    <property type="component" value="Unassembled WGS sequence"/>
</dbReference>
<dbReference type="PANTHER" id="PTHR42659:SF9">
    <property type="entry name" value="XANTHINE DEHYDROGENASE FAD-BINDING SUBUNIT XDHB-RELATED"/>
    <property type="match status" value="1"/>
</dbReference>
<dbReference type="Gene3D" id="3.30.390.50">
    <property type="entry name" value="CO dehydrogenase flavoprotein, C-terminal domain"/>
    <property type="match status" value="1"/>
</dbReference>
<dbReference type="Pfam" id="PF03450">
    <property type="entry name" value="CO_deh_flav_C"/>
    <property type="match status" value="1"/>
</dbReference>
<dbReference type="InterPro" id="IPR016169">
    <property type="entry name" value="FAD-bd_PCMH_sub2"/>
</dbReference>
<dbReference type="InterPro" id="IPR036318">
    <property type="entry name" value="FAD-bd_PCMH-like_sf"/>
</dbReference>
<gene>
    <name evidence="2" type="ORF">ACFL6M_00380</name>
</gene>
<evidence type="ECO:0000313" key="2">
    <source>
        <dbReference type="EMBL" id="MFC1572033.1"/>
    </source>
</evidence>
<evidence type="ECO:0000313" key="3">
    <source>
        <dbReference type="Proteomes" id="UP001593833"/>
    </source>
</evidence>
<dbReference type="PANTHER" id="PTHR42659">
    <property type="entry name" value="XANTHINE DEHYDROGENASE SUBUNIT C-RELATED"/>
    <property type="match status" value="1"/>
</dbReference>
<reference evidence="2 3" key="1">
    <citation type="submission" date="2024-09" db="EMBL/GenBank/DDBJ databases">
        <authorList>
            <person name="D'Angelo T."/>
        </authorList>
    </citation>
    <scope>NUCLEOTIDE SEQUENCE [LARGE SCALE GENOMIC DNA]</scope>
    <source>
        <strain evidence="2">SAG AM-320-E07</strain>
    </source>
</reference>
<dbReference type="Gene3D" id="3.30.465.10">
    <property type="match status" value="1"/>
</dbReference>
<dbReference type="PROSITE" id="PS51387">
    <property type="entry name" value="FAD_PCMH"/>
    <property type="match status" value="1"/>
</dbReference>
<dbReference type="SUPFAM" id="SSF55447">
    <property type="entry name" value="CO dehydrogenase flavoprotein C-terminal domain-like"/>
    <property type="match status" value="1"/>
</dbReference>
<dbReference type="InterPro" id="IPR002346">
    <property type="entry name" value="Mopterin_DH_FAD-bd"/>
</dbReference>
<accession>A0ABV6YI71</accession>
<evidence type="ECO:0000259" key="1">
    <source>
        <dbReference type="PROSITE" id="PS51387"/>
    </source>
</evidence>
<sequence>MPGVEFYAAPTSLEEAVQRLAEGNGSLYAGGTDLLPQIRSGAKVFERLLLNIRRVPELTGVLRTNGTIRIGALSTVTDILKDSLLQESATILPEVADCFACGQVRNSATIGGNICNASPAGDMIIPLLLLDAEVELASWTDGALTKRCMPLSDFFVGPGKTRILPTEILTAVKFAAPAAGFVAGFRKFGARPAMDISVVSVGVSATLAENTLRNTRVAFGAVAPVPLRGRETEAALEGKSLQKTVVTEATHTAREEVSPISDVRASAWYRKELVGVLTERLLTHVNQSAD</sequence>
<dbReference type="EMBL" id="JBHPKH010000002">
    <property type="protein sequence ID" value="MFC1572033.1"/>
    <property type="molecule type" value="Genomic_DNA"/>
</dbReference>
<proteinExistence type="predicted"/>
<comment type="caution">
    <text evidence="2">The sequence shown here is derived from an EMBL/GenBank/DDBJ whole genome shotgun (WGS) entry which is preliminary data.</text>
</comment>
<dbReference type="Gene3D" id="3.30.43.10">
    <property type="entry name" value="Uridine Diphospho-n-acetylenolpyruvylglucosamine Reductase, domain 2"/>
    <property type="match status" value="1"/>
</dbReference>
<dbReference type="InterPro" id="IPR051312">
    <property type="entry name" value="Diverse_Substr_Oxidored"/>
</dbReference>
<dbReference type="SUPFAM" id="SSF56176">
    <property type="entry name" value="FAD-binding/transporter-associated domain-like"/>
    <property type="match status" value="1"/>
</dbReference>
<name>A0ABV6YI71_UNCEI</name>
<dbReference type="InterPro" id="IPR016166">
    <property type="entry name" value="FAD-bd_PCMH"/>
</dbReference>